<dbReference type="OrthoDB" id="74835at2759"/>
<evidence type="ECO:0000313" key="3">
    <source>
        <dbReference type="Proteomes" id="UP000593562"/>
    </source>
</evidence>
<dbReference type="GO" id="GO:0000932">
    <property type="term" value="C:P-body"/>
    <property type="evidence" value="ECO:0007669"/>
    <property type="project" value="TreeGrafter"/>
</dbReference>
<dbReference type="PANTHER" id="PTHR21551">
    <property type="entry name" value="TOPOISOMERASE II-ASSOCIATED PROTEIN PAT1"/>
    <property type="match status" value="1"/>
</dbReference>
<accession>A0A7J7CNK9</accession>
<dbReference type="InterPro" id="IPR039900">
    <property type="entry name" value="Pat1-like"/>
</dbReference>
<feature type="compositionally biased region" description="Polar residues" evidence="1">
    <location>
        <begin position="200"/>
        <end position="209"/>
    </location>
</feature>
<feature type="compositionally biased region" description="Low complexity" evidence="1">
    <location>
        <begin position="104"/>
        <end position="113"/>
    </location>
</feature>
<evidence type="ECO:0000256" key="1">
    <source>
        <dbReference type="SAM" id="MobiDB-lite"/>
    </source>
</evidence>
<dbReference type="Proteomes" id="UP000593562">
    <property type="component" value="Unassembled WGS sequence"/>
</dbReference>
<sequence>MERSDSKDFKDLTGGPSDALFDASQYAFFGQDAVEEVDLGGLDDDGDDPVFGSINNDDYHLFDKDEDLGIGSLSDVDDLAATYAKLNSVVTGPRDPRVFGNRGSGSFSGESSSATDWVQDGELGSWLDQKMPCIGDALELNRWPSQPQPSSTHFSESKPLYRTSSYPQQPPQPPQLHHYTSEPVLISKSNFTSFPPPGGRSQQASPQHPNISSLSGGSGSPFSAPNFSPFSLSNSHLSGLHHGLDYGGNLPQYSSPELLFNSRAQNHWLNHSGLLHGDQSSLLHNILPQQLSRHNGVFSSQQQQQQRLHASLQPSLAHLAGVQSQLYQSHPAPTNRMTFGLVQFRSKYMTTDEIESILRVQHAATHSSDPYTEDYYHQARLAKKSAGSRIKHHFSPFHLKELPSQGRNSAEQHPRAQADVLGRIPLTSIRRPRPLLEVDHPPSGSGTGSSELGVSEKPLEQEPMLAARITIEHDLCLLLDIDDIDRFLQFSQQQDGGAQLRHRREMLLEELAASLQLVDQLGNSGHTVALGPKDDIVFLRIVSLSKGRKLINRFLQLLFPGSELTRIVCMGIFRHLRFLFGSLPSDLGAAETTNNLAETVSVCINGMDLCALNACLVAVVCTTEQPLLRPLGSPAGDGASVILKSLLDRATKLLSDPQAPGTCSLSNRSLWQASFDKFFDILAKYCVSKYETILQSVYAQNEPSAEAIGSELTSAISDEMPVDLLRSSLPHTNESQRKLLLDFAQRSMPISGFHTHSGTSDQINSESVRS</sequence>
<dbReference type="EMBL" id="JAAARO010000015">
    <property type="protein sequence ID" value="KAF5735654.1"/>
    <property type="molecule type" value="Genomic_DNA"/>
</dbReference>
<dbReference type="GO" id="GO:0003723">
    <property type="term" value="F:RNA binding"/>
    <property type="evidence" value="ECO:0007669"/>
    <property type="project" value="TreeGrafter"/>
</dbReference>
<proteinExistence type="predicted"/>
<comment type="caution">
    <text evidence="2">The sequence shown here is derived from an EMBL/GenBank/DDBJ whole genome shotgun (WGS) entry which is preliminary data.</text>
</comment>
<feature type="compositionally biased region" description="Low complexity" evidence="1">
    <location>
        <begin position="210"/>
        <end position="220"/>
    </location>
</feature>
<feature type="region of interest" description="Disordered" evidence="1">
    <location>
        <begin position="140"/>
        <end position="220"/>
    </location>
</feature>
<gene>
    <name evidence="2" type="ORF">HS088_TW15G01167</name>
</gene>
<organism evidence="2 3">
    <name type="scientific">Tripterygium wilfordii</name>
    <name type="common">Thunder God vine</name>
    <dbReference type="NCBI Taxonomy" id="458696"/>
    <lineage>
        <taxon>Eukaryota</taxon>
        <taxon>Viridiplantae</taxon>
        <taxon>Streptophyta</taxon>
        <taxon>Embryophyta</taxon>
        <taxon>Tracheophyta</taxon>
        <taxon>Spermatophyta</taxon>
        <taxon>Magnoliopsida</taxon>
        <taxon>eudicotyledons</taxon>
        <taxon>Gunneridae</taxon>
        <taxon>Pentapetalae</taxon>
        <taxon>rosids</taxon>
        <taxon>fabids</taxon>
        <taxon>Celastrales</taxon>
        <taxon>Celastraceae</taxon>
        <taxon>Tripterygium</taxon>
    </lineage>
</organism>
<feature type="compositionally biased region" description="Polar residues" evidence="1">
    <location>
        <begin position="143"/>
        <end position="154"/>
    </location>
</feature>
<feature type="region of interest" description="Disordered" evidence="1">
    <location>
        <begin position="93"/>
        <end position="116"/>
    </location>
</feature>
<feature type="region of interest" description="Disordered" evidence="1">
    <location>
        <begin position="394"/>
        <end position="455"/>
    </location>
</feature>
<keyword evidence="3" id="KW-1185">Reference proteome</keyword>
<evidence type="ECO:0000313" key="2">
    <source>
        <dbReference type="EMBL" id="KAF5735654.1"/>
    </source>
</evidence>
<name>A0A7J7CNK9_TRIWF</name>
<reference evidence="2 3" key="1">
    <citation type="journal article" date="2020" name="Nat. Commun.">
        <title>Genome of Tripterygium wilfordii and identification of cytochrome P450 involved in triptolide biosynthesis.</title>
        <authorList>
            <person name="Tu L."/>
            <person name="Su P."/>
            <person name="Zhang Z."/>
            <person name="Gao L."/>
            <person name="Wang J."/>
            <person name="Hu T."/>
            <person name="Zhou J."/>
            <person name="Zhang Y."/>
            <person name="Zhao Y."/>
            <person name="Liu Y."/>
            <person name="Song Y."/>
            <person name="Tong Y."/>
            <person name="Lu Y."/>
            <person name="Yang J."/>
            <person name="Xu C."/>
            <person name="Jia M."/>
            <person name="Peters R.J."/>
            <person name="Huang L."/>
            <person name="Gao W."/>
        </authorList>
    </citation>
    <scope>NUCLEOTIDE SEQUENCE [LARGE SCALE GENOMIC DNA]</scope>
    <source>
        <strain evidence="3">cv. XIE 37</strain>
        <tissue evidence="2">Leaf</tissue>
    </source>
</reference>
<dbReference type="AlphaFoldDB" id="A0A7J7CNK9"/>
<dbReference type="GO" id="GO:0000290">
    <property type="term" value="P:deadenylation-dependent decapping of nuclear-transcribed mRNA"/>
    <property type="evidence" value="ECO:0007669"/>
    <property type="project" value="InterPro"/>
</dbReference>
<dbReference type="GO" id="GO:0033962">
    <property type="term" value="P:P-body assembly"/>
    <property type="evidence" value="ECO:0007669"/>
    <property type="project" value="TreeGrafter"/>
</dbReference>
<dbReference type="PANTHER" id="PTHR21551:SF24">
    <property type="entry name" value="PROTEIN PAT1 HOMOLOG 2"/>
    <property type="match status" value="1"/>
</dbReference>
<protein>
    <submittedName>
        <fullName evidence="2">Protein PAT1 1-like</fullName>
    </submittedName>
</protein>
<dbReference type="InParanoid" id="A0A7J7CNK9"/>
<dbReference type="FunCoup" id="A0A7J7CNK9">
    <property type="interactions" value="2916"/>
</dbReference>